<dbReference type="PANTHER" id="PTHR47332">
    <property type="entry name" value="SET DOMAIN-CONTAINING PROTEIN 5"/>
    <property type="match status" value="1"/>
</dbReference>
<sequence length="310" mass="34441">MDAAIVILDHLDNIREISRWDLWKRPEPVPAPDLPFVLEESSTKGMQMVARRSIQQGELIALERPLVVSRTDIAIAEDQSTTGVFYRAALSGLSAEKRRTFLSLCNSFGSEEERLVGILNTNCCTIPLAPSPSGIPTAYSGLFPTLCRANHDCAPNANFFFNPQSFTGQFHAVRPIAKGEEITVLYSELAASRQERRAELLQHYKFVCECKTCSLPPALAELSDTRRRAIGDLIPLMHQGTYADDMTIAHLDELLDWATIEGLYALYAELLVYGYGLAIKLDLHVQAQKWSRMAAAAFKILDGADSPRLN</sequence>
<proteinExistence type="predicted"/>
<dbReference type="AlphaFoldDB" id="A0AAD6TT79"/>
<dbReference type="SUPFAM" id="SSF82199">
    <property type="entry name" value="SET domain"/>
    <property type="match status" value="1"/>
</dbReference>
<dbReference type="PANTHER" id="PTHR47332:SF4">
    <property type="entry name" value="SET DOMAIN-CONTAINING PROTEIN 5"/>
    <property type="match status" value="1"/>
</dbReference>
<evidence type="ECO:0000259" key="1">
    <source>
        <dbReference type="PROSITE" id="PS50280"/>
    </source>
</evidence>
<dbReference type="InterPro" id="IPR046341">
    <property type="entry name" value="SET_dom_sf"/>
</dbReference>
<dbReference type="InterPro" id="IPR011990">
    <property type="entry name" value="TPR-like_helical_dom_sf"/>
</dbReference>
<evidence type="ECO:0000313" key="3">
    <source>
        <dbReference type="Proteomes" id="UP001222325"/>
    </source>
</evidence>
<protein>
    <submittedName>
        <fullName evidence="2">SET domain-containing protein</fullName>
    </submittedName>
</protein>
<keyword evidence="3" id="KW-1185">Reference proteome</keyword>
<organism evidence="2 3">
    <name type="scientific">Mycena belliarum</name>
    <dbReference type="NCBI Taxonomy" id="1033014"/>
    <lineage>
        <taxon>Eukaryota</taxon>
        <taxon>Fungi</taxon>
        <taxon>Dikarya</taxon>
        <taxon>Basidiomycota</taxon>
        <taxon>Agaricomycotina</taxon>
        <taxon>Agaricomycetes</taxon>
        <taxon>Agaricomycetidae</taxon>
        <taxon>Agaricales</taxon>
        <taxon>Marasmiineae</taxon>
        <taxon>Mycenaceae</taxon>
        <taxon>Mycena</taxon>
    </lineage>
</organism>
<dbReference type="InterPro" id="IPR053185">
    <property type="entry name" value="SET_domain_protein"/>
</dbReference>
<dbReference type="Gene3D" id="2.170.270.10">
    <property type="entry name" value="SET domain"/>
    <property type="match status" value="1"/>
</dbReference>
<dbReference type="Pfam" id="PF00856">
    <property type="entry name" value="SET"/>
    <property type="match status" value="1"/>
</dbReference>
<dbReference type="EMBL" id="JARJCN010000063">
    <property type="protein sequence ID" value="KAJ7078864.1"/>
    <property type="molecule type" value="Genomic_DNA"/>
</dbReference>
<gene>
    <name evidence="2" type="ORF">B0H15DRAFT_527227</name>
</gene>
<evidence type="ECO:0000313" key="2">
    <source>
        <dbReference type="EMBL" id="KAJ7078864.1"/>
    </source>
</evidence>
<dbReference type="Gene3D" id="1.25.40.10">
    <property type="entry name" value="Tetratricopeptide repeat domain"/>
    <property type="match status" value="1"/>
</dbReference>
<dbReference type="CDD" id="cd20071">
    <property type="entry name" value="SET_SMYD"/>
    <property type="match status" value="1"/>
</dbReference>
<accession>A0AAD6TT79</accession>
<reference evidence="2" key="1">
    <citation type="submission" date="2023-03" db="EMBL/GenBank/DDBJ databases">
        <title>Massive genome expansion in bonnet fungi (Mycena s.s.) driven by repeated elements and novel gene families across ecological guilds.</title>
        <authorList>
            <consortium name="Lawrence Berkeley National Laboratory"/>
            <person name="Harder C.B."/>
            <person name="Miyauchi S."/>
            <person name="Viragh M."/>
            <person name="Kuo A."/>
            <person name="Thoen E."/>
            <person name="Andreopoulos B."/>
            <person name="Lu D."/>
            <person name="Skrede I."/>
            <person name="Drula E."/>
            <person name="Henrissat B."/>
            <person name="Morin E."/>
            <person name="Kohler A."/>
            <person name="Barry K."/>
            <person name="LaButti K."/>
            <person name="Morin E."/>
            <person name="Salamov A."/>
            <person name="Lipzen A."/>
            <person name="Mereny Z."/>
            <person name="Hegedus B."/>
            <person name="Baldrian P."/>
            <person name="Stursova M."/>
            <person name="Weitz H."/>
            <person name="Taylor A."/>
            <person name="Grigoriev I.V."/>
            <person name="Nagy L.G."/>
            <person name="Martin F."/>
            <person name="Kauserud H."/>
        </authorList>
    </citation>
    <scope>NUCLEOTIDE SEQUENCE</scope>
    <source>
        <strain evidence="2">CBHHK173m</strain>
    </source>
</reference>
<dbReference type="InterPro" id="IPR001214">
    <property type="entry name" value="SET_dom"/>
</dbReference>
<comment type="caution">
    <text evidence="2">The sequence shown here is derived from an EMBL/GenBank/DDBJ whole genome shotgun (WGS) entry which is preliminary data.</text>
</comment>
<feature type="domain" description="SET" evidence="1">
    <location>
        <begin position="34"/>
        <end position="187"/>
    </location>
</feature>
<name>A0AAD6TT79_9AGAR</name>
<dbReference type="PROSITE" id="PS50280">
    <property type="entry name" value="SET"/>
    <property type="match status" value="1"/>
</dbReference>
<dbReference type="Proteomes" id="UP001222325">
    <property type="component" value="Unassembled WGS sequence"/>
</dbReference>